<feature type="transmembrane region" description="Helical" evidence="1">
    <location>
        <begin position="86"/>
        <end position="108"/>
    </location>
</feature>
<keyword evidence="1" id="KW-0812">Transmembrane</keyword>
<feature type="transmembrane region" description="Helical" evidence="1">
    <location>
        <begin position="6"/>
        <end position="27"/>
    </location>
</feature>
<dbReference type="Proteomes" id="UP000321408">
    <property type="component" value="Chromosome"/>
</dbReference>
<accession>A0A5B9D8L0</accession>
<reference evidence="2 3" key="1">
    <citation type="journal article" date="2020" name="Nature">
        <title>Isolation of an archaeon at the prokaryote-eukaryote interface.</title>
        <authorList>
            <person name="Imachi H."/>
            <person name="Nobu M.K."/>
            <person name="Nakahara N."/>
            <person name="Morono Y."/>
            <person name="Ogawara M."/>
            <person name="Takaki Y."/>
            <person name="Takano Y."/>
            <person name="Uematsu K."/>
            <person name="Ikuta T."/>
            <person name="Ito M."/>
            <person name="Matsui Y."/>
            <person name="Miyazaki M."/>
            <person name="Murata K."/>
            <person name="Saito Y."/>
            <person name="Sakai S."/>
            <person name="Song C."/>
            <person name="Tasumi E."/>
            <person name="Yamanaka Y."/>
            <person name="Yamaguchi T."/>
            <person name="Kamagata Y."/>
            <person name="Tamaki H."/>
            <person name="Takai K."/>
        </authorList>
    </citation>
    <scope>NUCLEOTIDE SEQUENCE [LARGE SCALE GENOMIC DNA]</scope>
    <source>
        <strain evidence="2 3">MK-D1</strain>
    </source>
</reference>
<dbReference type="KEGG" id="psyt:DSAG12_01424"/>
<organism evidence="2 3">
    <name type="scientific">Promethearchaeum syntrophicum</name>
    <dbReference type="NCBI Taxonomy" id="2594042"/>
    <lineage>
        <taxon>Archaea</taxon>
        <taxon>Promethearchaeati</taxon>
        <taxon>Promethearchaeota</taxon>
        <taxon>Promethearchaeia</taxon>
        <taxon>Promethearchaeales</taxon>
        <taxon>Promethearchaeaceae</taxon>
        <taxon>Promethearchaeum</taxon>
    </lineage>
</organism>
<dbReference type="GeneID" id="41329419"/>
<dbReference type="EMBL" id="CP042905">
    <property type="protein sequence ID" value="QEE15598.1"/>
    <property type="molecule type" value="Genomic_DNA"/>
</dbReference>
<gene>
    <name evidence="2" type="ORF">DSAG12_01424</name>
</gene>
<keyword evidence="1" id="KW-1133">Transmembrane helix</keyword>
<dbReference type="RefSeq" id="WP_147662504.1">
    <property type="nucleotide sequence ID" value="NZ_CP042905.2"/>
</dbReference>
<sequence>METNLILLFITAAIKTAVLFLIASYLINKWAKQKLKYFTDFPFLNALGFYIFSFGKLLDMFLYYHFINTPNLAILNDSSALLLGRIRFILSPILVVLPYFILMLVIWLENRKKIQKVLGFGWIVLSIVAVLLAKGYTQFLFFNLIIAFPVILLSIISFAVIHHQQKLPQINSLFITIGWGAYLITQIIRPFWISLGNSSWGLTWVGEFVELISMTIIGIGFIRPASYFEKSINQFLIKKTFENDDSIEIDDRNEVNEKNNETEEHEEIIEVTPKWKYDVECYIP</sequence>
<feature type="transmembrane region" description="Helical" evidence="1">
    <location>
        <begin position="117"/>
        <end position="133"/>
    </location>
</feature>
<keyword evidence="3" id="KW-1185">Reference proteome</keyword>
<dbReference type="AlphaFoldDB" id="A0A5B9D8L0"/>
<protein>
    <submittedName>
        <fullName evidence="2">Uncharacterized protein</fullName>
    </submittedName>
</protein>
<name>A0A5B9D8L0_9ARCH</name>
<evidence type="ECO:0000313" key="2">
    <source>
        <dbReference type="EMBL" id="QEE15598.1"/>
    </source>
</evidence>
<feature type="transmembrane region" description="Helical" evidence="1">
    <location>
        <begin position="47"/>
        <end position="66"/>
    </location>
</feature>
<evidence type="ECO:0000313" key="3">
    <source>
        <dbReference type="Proteomes" id="UP000321408"/>
    </source>
</evidence>
<feature type="transmembrane region" description="Helical" evidence="1">
    <location>
        <begin position="204"/>
        <end position="222"/>
    </location>
</feature>
<proteinExistence type="predicted"/>
<reference evidence="2 3" key="2">
    <citation type="journal article" date="2024" name="Int. J. Syst. Evol. Microbiol.">
        <title>Promethearchaeum syntrophicum gen. nov., sp. nov., an anaerobic, obligately syntrophic archaeon, the first isolate of the lineage 'Asgard' archaea, and proposal of the new archaeal phylum Promethearchaeota phyl. nov. and kingdom Promethearchaeati regn. nov.</title>
        <authorList>
            <person name="Imachi H."/>
            <person name="Nobu M.K."/>
            <person name="Kato S."/>
            <person name="Takaki Y."/>
            <person name="Miyazaki M."/>
            <person name="Miyata M."/>
            <person name="Ogawara M."/>
            <person name="Saito Y."/>
            <person name="Sakai S."/>
            <person name="Tahara Y.O."/>
            <person name="Takano Y."/>
            <person name="Tasumi E."/>
            <person name="Uematsu K."/>
            <person name="Yoshimura T."/>
            <person name="Itoh T."/>
            <person name="Ohkuma M."/>
            <person name="Takai K."/>
        </authorList>
    </citation>
    <scope>NUCLEOTIDE SEQUENCE [LARGE SCALE GENOMIC DNA]</scope>
    <source>
        <strain evidence="2 3">MK-D1</strain>
    </source>
</reference>
<evidence type="ECO:0000256" key="1">
    <source>
        <dbReference type="SAM" id="Phobius"/>
    </source>
</evidence>
<feature type="transmembrane region" description="Helical" evidence="1">
    <location>
        <begin position="173"/>
        <end position="192"/>
    </location>
</feature>
<keyword evidence="1" id="KW-0472">Membrane</keyword>
<feature type="transmembrane region" description="Helical" evidence="1">
    <location>
        <begin position="139"/>
        <end position="161"/>
    </location>
</feature>